<organism evidence="2 3">
    <name type="scientific">Mytilus coruscus</name>
    <name type="common">Sea mussel</name>
    <dbReference type="NCBI Taxonomy" id="42192"/>
    <lineage>
        <taxon>Eukaryota</taxon>
        <taxon>Metazoa</taxon>
        <taxon>Spiralia</taxon>
        <taxon>Lophotrochozoa</taxon>
        <taxon>Mollusca</taxon>
        <taxon>Bivalvia</taxon>
        <taxon>Autobranchia</taxon>
        <taxon>Pteriomorphia</taxon>
        <taxon>Mytilida</taxon>
        <taxon>Mytiloidea</taxon>
        <taxon>Mytilidae</taxon>
        <taxon>Mytilinae</taxon>
        <taxon>Mytilus</taxon>
    </lineage>
</organism>
<dbReference type="OrthoDB" id="5971988at2759"/>
<name>A0A6J7ZZH6_MYTCO</name>
<accession>A0A6J7ZZH6</accession>
<sequence>MGHIVDTVIDIYSTNVGKLSEIKDKMKANEHEIPCRSNLGNVHRYGKAGLNEARPIVAKCIHRNELEDVLNNTFKLKGKRLRISEQFPIEIERKRNELYPVMQKVKSVGEKVKLVRDKLYISGKLHTSVDTKPNGTENREVLLRESQQNSARNTTVNGRLSKGPVRNL</sequence>
<evidence type="ECO:0000313" key="3">
    <source>
        <dbReference type="Proteomes" id="UP000507470"/>
    </source>
</evidence>
<dbReference type="EMBL" id="CACVKT020000270">
    <property type="protein sequence ID" value="CAC5357913.1"/>
    <property type="molecule type" value="Genomic_DNA"/>
</dbReference>
<feature type="compositionally biased region" description="Polar residues" evidence="1">
    <location>
        <begin position="145"/>
        <end position="158"/>
    </location>
</feature>
<feature type="region of interest" description="Disordered" evidence="1">
    <location>
        <begin position="145"/>
        <end position="168"/>
    </location>
</feature>
<dbReference type="Proteomes" id="UP000507470">
    <property type="component" value="Unassembled WGS sequence"/>
</dbReference>
<gene>
    <name evidence="2" type="ORF">MCOR_1378</name>
</gene>
<reference evidence="2 3" key="1">
    <citation type="submission" date="2020-06" db="EMBL/GenBank/DDBJ databases">
        <authorList>
            <person name="Li R."/>
            <person name="Bekaert M."/>
        </authorList>
    </citation>
    <scope>NUCLEOTIDE SEQUENCE [LARGE SCALE GENOMIC DNA]</scope>
    <source>
        <strain evidence="3">wild</strain>
    </source>
</reference>
<evidence type="ECO:0000256" key="1">
    <source>
        <dbReference type="SAM" id="MobiDB-lite"/>
    </source>
</evidence>
<evidence type="ECO:0000313" key="2">
    <source>
        <dbReference type="EMBL" id="CAC5357913.1"/>
    </source>
</evidence>
<keyword evidence="3" id="KW-1185">Reference proteome</keyword>
<protein>
    <submittedName>
        <fullName evidence="2">Uncharacterized protein</fullName>
    </submittedName>
</protein>
<proteinExistence type="predicted"/>
<dbReference type="AlphaFoldDB" id="A0A6J7ZZH6"/>